<keyword evidence="2" id="KW-1185">Reference proteome</keyword>
<protein>
    <submittedName>
        <fullName evidence="1">Uncharacterized protein</fullName>
    </submittedName>
</protein>
<evidence type="ECO:0000313" key="1">
    <source>
        <dbReference type="EMBL" id="APZ94896.1"/>
    </source>
</evidence>
<sequence>MVSSSDPVWQSLAYRQLLPSKLERNRKNAEIVASHQLANLAPYYRAVLKEDSPILILHQNSNFKQESKDIKTQSINNNIPRRRCLLHASGQPPRLGPVVMRVVG</sequence>
<organism evidence="1 2">
    <name type="scientific">Fuerstiella marisgermanici</name>
    <dbReference type="NCBI Taxonomy" id="1891926"/>
    <lineage>
        <taxon>Bacteria</taxon>
        <taxon>Pseudomonadati</taxon>
        <taxon>Planctomycetota</taxon>
        <taxon>Planctomycetia</taxon>
        <taxon>Planctomycetales</taxon>
        <taxon>Planctomycetaceae</taxon>
        <taxon>Fuerstiella</taxon>
    </lineage>
</organism>
<gene>
    <name evidence="1" type="ORF">Fuma_04546</name>
</gene>
<dbReference type="KEGG" id="fmr:Fuma_04546"/>
<reference evidence="1 2" key="1">
    <citation type="journal article" date="2016" name="Front. Microbiol.">
        <title>Fuerstia marisgermanicae gen. nov., sp. nov., an Unusual Member of the Phylum Planctomycetes from the German Wadden Sea.</title>
        <authorList>
            <person name="Kohn T."/>
            <person name="Heuer A."/>
            <person name="Jogler M."/>
            <person name="Vollmers J."/>
            <person name="Boedeker C."/>
            <person name="Bunk B."/>
            <person name="Rast P."/>
            <person name="Borchert D."/>
            <person name="Glockner I."/>
            <person name="Freese H.M."/>
            <person name="Klenk H.P."/>
            <person name="Overmann J."/>
            <person name="Kaster A.K."/>
            <person name="Rohde M."/>
            <person name="Wiegand S."/>
            <person name="Jogler C."/>
        </authorList>
    </citation>
    <scope>NUCLEOTIDE SEQUENCE [LARGE SCALE GENOMIC DNA]</scope>
    <source>
        <strain evidence="1 2">NH11</strain>
    </source>
</reference>
<evidence type="ECO:0000313" key="2">
    <source>
        <dbReference type="Proteomes" id="UP000187735"/>
    </source>
</evidence>
<dbReference type="STRING" id="1891926.Fuma_04546"/>
<dbReference type="EMBL" id="CP017641">
    <property type="protein sequence ID" value="APZ94896.1"/>
    <property type="molecule type" value="Genomic_DNA"/>
</dbReference>
<accession>A0A1P8WLF5</accession>
<dbReference type="AlphaFoldDB" id="A0A1P8WLF5"/>
<proteinExistence type="predicted"/>
<name>A0A1P8WLF5_9PLAN</name>
<dbReference type="Proteomes" id="UP000187735">
    <property type="component" value="Chromosome"/>
</dbReference>